<protein>
    <submittedName>
        <fullName evidence="2">Uncharacterized protein</fullName>
    </submittedName>
</protein>
<gene>
    <name evidence="2" type="ORF">RCIX1633</name>
</gene>
<dbReference type="Proteomes" id="UP000000663">
    <property type="component" value="Chromosome"/>
</dbReference>
<dbReference type="EMBL" id="AM114193">
    <property type="protein sequence ID" value="CAJ36868.1"/>
    <property type="molecule type" value="Genomic_DNA"/>
</dbReference>
<dbReference type="eggNOG" id="arCOG10873">
    <property type="taxonomic scope" value="Archaea"/>
</dbReference>
<dbReference type="KEGG" id="rci:RCIX1633"/>
<proteinExistence type="predicted"/>
<organism evidence="2 3">
    <name type="scientific">Methanocella arvoryzae (strain DSM 22066 / NBRC 105507 / MRE50)</name>
    <dbReference type="NCBI Taxonomy" id="351160"/>
    <lineage>
        <taxon>Archaea</taxon>
        <taxon>Methanobacteriati</taxon>
        <taxon>Methanobacteriota</taxon>
        <taxon>Stenosarchaea group</taxon>
        <taxon>Methanomicrobia</taxon>
        <taxon>Methanocellales</taxon>
        <taxon>Methanocellaceae</taxon>
        <taxon>Methanocella</taxon>
    </lineage>
</organism>
<dbReference type="AlphaFoldDB" id="Q0W425"/>
<feature type="region of interest" description="Disordered" evidence="1">
    <location>
        <begin position="219"/>
        <end position="243"/>
    </location>
</feature>
<evidence type="ECO:0000313" key="3">
    <source>
        <dbReference type="Proteomes" id="UP000000663"/>
    </source>
</evidence>
<name>Q0W425_METAR</name>
<evidence type="ECO:0000313" key="2">
    <source>
        <dbReference type="EMBL" id="CAJ36868.1"/>
    </source>
</evidence>
<keyword evidence="3" id="KW-1185">Reference proteome</keyword>
<reference evidence="2 3" key="1">
    <citation type="journal article" date="2006" name="Science">
        <title>Genome of rice cluster I archaea -- the key methane producers in the rice rhizosphere.</title>
        <authorList>
            <person name="Erkel C."/>
            <person name="Kube M."/>
            <person name="Reinhardt R."/>
            <person name="Liesack W."/>
        </authorList>
    </citation>
    <scope>NUCLEOTIDE SEQUENCE [LARGE SCALE GENOMIC DNA]</scope>
    <source>
        <strain evidence="3">DSM 22066 / NBRC 105507 / MRE50</strain>
    </source>
</reference>
<feature type="compositionally biased region" description="Low complexity" evidence="1">
    <location>
        <begin position="219"/>
        <end position="238"/>
    </location>
</feature>
<accession>Q0W425</accession>
<dbReference type="RefSeq" id="WP_012035695.1">
    <property type="nucleotide sequence ID" value="NC_009464.1"/>
</dbReference>
<evidence type="ECO:0000256" key="1">
    <source>
        <dbReference type="SAM" id="MobiDB-lite"/>
    </source>
</evidence>
<dbReference type="GeneID" id="5145321"/>
<sequence>MKCRESDAYGRILSNVVKSVALALLLTVLITSLVPVQVLAYTEDMFELWVGSNPPLLVQNQSYSTSTRQTLFHAADNVATDTEAFALGSTPEGGITLAQTMAGTVAGSQTGYFTSTATSDLILPARIGTGFMGTVIGDPFVTGTFFGSGMIYPQMIPFDTLMLAASPVSVGAVLDSPAAPNATTENSSRGGIDFKPVINNSLNASMGYLNNSYTTGKSNVSSASASRQNASSANASVRPAATPTPDIIKPDEPLYHQQNKPFSAVLSWPSGPGKAQRSKVQNMTAFERFLMNTVGRSTTDRAFTGVTSYPTYITPLRAMVPVTQFQFITEAMRMTLPGTQLMNRAWPL</sequence>